<dbReference type="InterPro" id="IPR023393">
    <property type="entry name" value="START-like_dom_sf"/>
</dbReference>
<name>A0ABP5A9N4_9ACTN</name>
<evidence type="ECO:0000256" key="2">
    <source>
        <dbReference type="SAM" id="Phobius"/>
    </source>
</evidence>
<dbReference type="InterPro" id="IPR010419">
    <property type="entry name" value="CO_DH_gsu"/>
</dbReference>
<organism evidence="3 4">
    <name type="scientific">Streptomyces sodiiphilus</name>
    <dbReference type="NCBI Taxonomy" id="226217"/>
    <lineage>
        <taxon>Bacteria</taxon>
        <taxon>Bacillati</taxon>
        <taxon>Actinomycetota</taxon>
        <taxon>Actinomycetes</taxon>
        <taxon>Kitasatosporales</taxon>
        <taxon>Streptomycetaceae</taxon>
        <taxon>Streptomyces</taxon>
    </lineage>
</organism>
<dbReference type="PANTHER" id="PTHR38588">
    <property type="entry name" value="BLL0334 PROTEIN"/>
    <property type="match status" value="1"/>
</dbReference>
<dbReference type="Proteomes" id="UP001501303">
    <property type="component" value="Unassembled WGS sequence"/>
</dbReference>
<evidence type="ECO:0000313" key="4">
    <source>
        <dbReference type="Proteomes" id="UP001501303"/>
    </source>
</evidence>
<keyword evidence="2" id="KW-0472">Membrane</keyword>
<keyword evidence="4" id="KW-1185">Reference proteome</keyword>
<dbReference type="SUPFAM" id="SSF55961">
    <property type="entry name" value="Bet v1-like"/>
    <property type="match status" value="1"/>
</dbReference>
<feature type="compositionally biased region" description="Pro residues" evidence="1">
    <location>
        <begin position="176"/>
        <end position="185"/>
    </location>
</feature>
<proteinExistence type="predicted"/>
<dbReference type="PANTHER" id="PTHR38588:SF1">
    <property type="entry name" value="BLL0334 PROTEIN"/>
    <property type="match status" value="1"/>
</dbReference>
<dbReference type="Gene3D" id="3.30.530.20">
    <property type="match status" value="1"/>
</dbReference>
<keyword evidence="2" id="KW-1133">Transmembrane helix</keyword>
<feature type="region of interest" description="Disordered" evidence="1">
    <location>
        <begin position="142"/>
        <end position="288"/>
    </location>
</feature>
<keyword evidence="2" id="KW-0812">Transmembrane</keyword>
<gene>
    <name evidence="3" type="ORF">GCM10009716_17400</name>
</gene>
<feature type="transmembrane region" description="Helical" evidence="2">
    <location>
        <begin position="291"/>
        <end position="310"/>
    </location>
</feature>
<evidence type="ECO:0000313" key="3">
    <source>
        <dbReference type="EMBL" id="GAA1908011.1"/>
    </source>
</evidence>
<dbReference type="EMBL" id="BAAAMJ010000015">
    <property type="protein sequence ID" value="GAA1908011.1"/>
    <property type="molecule type" value="Genomic_DNA"/>
</dbReference>
<reference evidence="4" key="1">
    <citation type="journal article" date="2019" name="Int. J. Syst. Evol. Microbiol.">
        <title>The Global Catalogue of Microorganisms (GCM) 10K type strain sequencing project: providing services to taxonomists for standard genome sequencing and annotation.</title>
        <authorList>
            <consortium name="The Broad Institute Genomics Platform"/>
            <consortium name="The Broad Institute Genome Sequencing Center for Infectious Disease"/>
            <person name="Wu L."/>
            <person name="Ma J."/>
        </authorList>
    </citation>
    <scope>NUCLEOTIDE SEQUENCE [LARGE SCALE GENOMIC DNA]</scope>
    <source>
        <strain evidence="4">JCM 13581</strain>
    </source>
</reference>
<accession>A0ABP5A9N4</accession>
<protein>
    <submittedName>
        <fullName evidence="3">SRPBCC domain-containing protein</fullName>
    </submittedName>
</protein>
<dbReference type="Pfam" id="PF06240">
    <property type="entry name" value="COXG"/>
    <property type="match status" value="1"/>
</dbReference>
<comment type="caution">
    <text evidence="3">The sequence shown here is derived from an EMBL/GenBank/DDBJ whole genome shotgun (WGS) entry which is preliminary data.</text>
</comment>
<dbReference type="RefSeq" id="WP_344260081.1">
    <property type="nucleotide sequence ID" value="NZ_BAAAMJ010000015.1"/>
</dbReference>
<evidence type="ECO:0000256" key="1">
    <source>
        <dbReference type="SAM" id="MobiDB-lite"/>
    </source>
</evidence>
<sequence>MEHEIYVPFSAAVVRSALTDPERVARCVPGLQPAPDGDPAAPGGRLRLRIGGSTITYRGGLGISGHGEGFTVEGEGSEARGEGTVRLTLTVVPRPTADGSGTTLSFTGTVEATGRLARFEPEQRQATGRRLLERFTEALVGDLGRDAPPGEASADEPSPPAGIGEPEDNERAIPGIPAPDNPPDTAPADGGAGPGAPGGPEKESGTPGSPPREEGPAPEGPESPESAPRAEEDLVGAPPAAGPPGTPEAGVARRTMIGRSAEEVDHAPPRGRYAPEPGPGGSPSGTDVLRWAAPAAALALVCAVAVGRALRRRS</sequence>